<keyword evidence="9 11" id="KW-0131">Cell cycle</keyword>
<evidence type="ECO:0000313" key="15">
    <source>
        <dbReference type="EMBL" id="RWZ78138.1"/>
    </source>
</evidence>
<sequence length="428" mass="47764">MKHSLKKPSTAKAELTIELDAAELAAFKKAALKRLAAEVKLSGFRQGKVPLGLAAKHIDPGLLRQQILEDAINWSFGKAAERTGLTPLDQPKIDVQKYDDDGLTFTAGMEIMPPVKLGDYKNLSVKMPPSQVSDEEIDQVIERLRLGRAVKIAVKRPAKQADEVWIDFAGYDSDGQPVEGASGQDYPLVLGSKTFIDGFEDALLGKRAGDEFEANLKFPPDYHYQPLRGKKITFKITVKTVKRVDLPKIDKDFASAVSGDDSTVKALRNGIMAELRQQKRRQAREDYQEMLVERLVGASQVPLPDILLNDQLQELEQEAVNGLRSRGQTLEQYFKQRGLDHDSWKDRELLPLARRQVAAGLALTELAKAENIQVTRQELEKAHAATLEAAASPAIKRYLDSPAARRDLANRLMRQKTLQKLEELNRPS</sequence>
<evidence type="ECO:0000256" key="9">
    <source>
        <dbReference type="ARBA" id="ARBA00023306"/>
    </source>
</evidence>
<dbReference type="InterPro" id="IPR036611">
    <property type="entry name" value="Trigger_fac_ribosome-bd_sf"/>
</dbReference>
<evidence type="ECO:0000256" key="10">
    <source>
        <dbReference type="ARBA" id="ARBA00029986"/>
    </source>
</evidence>
<dbReference type="InterPro" id="IPR008881">
    <property type="entry name" value="Trigger_fac_ribosome-bd_bac"/>
</dbReference>
<dbReference type="InterPro" id="IPR027304">
    <property type="entry name" value="Trigger_fact/SurA_dom_sf"/>
</dbReference>
<dbReference type="PANTHER" id="PTHR30560">
    <property type="entry name" value="TRIGGER FACTOR CHAPERONE AND PEPTIDYL-PROLYL CIS/TRANS ISOMERASE"/>
    <property type="match status" value="1"/>
</dbReference>
<dbReference type="Pfam" id="PF00254">
    <property type="entry name" value="FKBP_C"/>
    <property type="match status" value="1"/>
</dbReference>
<evidence type="ECO:0000256" key="2">
    <source>
        <dbReference type="ARBA" id="ARBA00005464"/>
    </source>
</evidence>
<comment type="subcellular location">
    <subcellularLocation>
        <location evidence="11">Cytoplasm</location>
    </subcellularLocation>
    <text evidence="11">About half TF is bound to the ribosome near the polypeptide exit tunnel while the other half is free in the cytoplasm.</text>
</comment>
<evidence type="ECO:0000256" key="11">
    <source>
        <dbReference type="HAMAP-Rule" id="MF_00303"/>
    </source>
</evidence>
<dbReference type="PIRSF" id="PIRSF003095">
    <property type="entry name" value="Trigger_factor"/>
    <property type="match status" value="1"/>
</dbReference>
<dbReference type="Pfam" id="PF05697">
    <property type="entry name" value="Trigger_N"/>
    <property type="match status" value="1"/>
</dbReference>
<organism evidence="15 16">
    <name type="scientific">Candidatus Chaera renei</name>
    <dbReference type="NCBI Taxonomy" id="2506947"/>
    <lineage>
        <taxon>Bacteria</taxon>
        <taxon>Candidatus Saccharimonadota</taxon>
        <taxon>Candidatus Saccharimonadia</taxon>
        <taxon>Candidatus Saccharimonadales</taxon>
        <taxon>Candidatus Saccharimonadaceae</taxon>
        <taxon>Candidatus Chaera</taxon>
    </lineage>
</organism>
<dbReference type="EC" id="5.2.1.8" evidence="3 11"/>
<comment type="caution">
    <text evidence="15">The sequence shown here is derived from an EMBL/GenBank/DDBJ whole genome shotgun (WGS) entry which is preliminary data.</text>
</comment>
<feature type="domain" description="PPIase FKBP-type" evidence="14">
    <location>
        <begin position="161"/>
        <end position="250"/>
    </location>
</feature>
<dbReference type="Proteomes" id="UP000289269">
    <property type="component" value="Unassembled WGS sequence"/>
</dbReference>
<evidence type="ECO:0000256" key="12">
    <source>
        <dbReference type="PROSITE-ProRule" id="PRU00277"/>
    </source>
</evidence>
<proteinExistence type="inferred from homology"/>
<comment type="function">
    <text evidence="11">Involved in protein export. Acts as a chaperone by maintaining the newly synthesized protein in an open conformation. Functions as a peptidyl-prolyl cis-trans isomerase.</text>
</comment>
<keyword evidence="11" id="KW-0963">Cytoplasm</keyword>
<dbReference type="GO" id="GO:0051301">
    <property type="term" value="P:cell division"/>
    <property type="evidence" value="ECO:0007669"/>
    <property type="project" value="UniProtKB-KW"/>
</dbReference>
<evidence type="ECO:0000256" key="7">
    <source>
        <dbReference type="ARBA" id="ARBA00023186"/>
    </source>
</evidence>
<gene>
    <name evidence="11 15" type="primary">tig</name>
    <name evidence="15" type="ORF">EOT04_02750</name>
</gene>
<dbReference type="InterPro" id="IPR046357">
    <property type="entry name" value="PPIase_dom_sf"/>
</dbReference>
<keyword evidence="7 11" id="KW-0143">Chaperone</keyword>
<evidence type="ECO:0000256" key="6">
    <source>
        <dbReference type="ARBA" id="ARBA00023110"/>
    </source>
</evidence>
<keyword evidence="5 11" id="KW-0132">Cell division</keyword>
<name>A0A4Q0AHT1_9BACT</name>
<dbReference type="Gene3D" id="3.30.70.1050">
    <property type="entry name" value="Trigger factor ribosome-binding domain"/>
    <property type="match status" value="1"/>
</dbReference>
<dbReference type="PANTHER" id="PTHR30560:SF3">
    <property type="entry name" value="TRIGGER FACTOR-LIKE PROTEIN TIG, CHLOROPLASTIC"/>
    <property type="match status" value="1"/>
</dbReference>
<dbReference type="InterPro" id="IPR001179">
    <property type="entry name" value="PPIase_FKBP_dom"/>
</dbReference>
<keyword evidence="6 11" id="KW-0697">Rotamase</keyword>
<dbReference type="GO" id="GO:0005737">
    <property type="term" value="C:cytoplasm"/>
    <property type="evidence" value="ECO:0007669"/>
    <property type="project" value="UniProtKB-SubCell"/>
</dbReference>
<dbReference type="Gene3D" id="1.10.3120.10">
    <property type="entry name" value="Trigger factor, C-terminal domain"/>
    <property type="match status" value="1"/>
</dbReference>
<evidence type="ECO:0000256" key="1">
    <source>
        <dbReference type="ARBA" id="ARBA00000971"/>
    </source>
</evidence>
<accession>A0A4Q0AHT1</accession>
<dbReference type="InterPro" id="IPR005215">
    <property type="entry name" value="Trig_fac"/>
</dbReference>
<dbReference type="NCBIfam" id="TIGR00115">
    <property type="entry name" value="tig"/>
    <property type="match status" value="1"/>
</dbReference>
<dbReference type="Gene3D" id="3.10.50.40">
    <property type="match status" value="1"/>
</dbReference>
<dbReference type="GO" id="GO:0043022">
    <property type="term" value="F:ribosome binding"/>
    <property type="evidence" value="ECO:0007669"/>
    <property type="project" value="TreeGrafter"/>
</dbReference>
<dbReference type="HAMAP" id="MF_00303">
    <property type="entry name" value="Trigger_factor_Tig"/>
    <property type="match status" value="1"/>
</dbReference>
<dbReference type="SUPFAM" id="SSF54534">
    <property type="entry name" value="FKBP-like"/>
    <property type="match status" value="1"/>
</dbReference>
<comment type="catalytic activity">
    <reaction evidence="1 11 12">
        <text>[protein]-peptidylproline (omega=180) = [protein]-peptidylproline (omega=0)</text>
        <dbReference type="Rhea" id="RHEA:16237"/>
        <dbReference type="Rhea" id="RHEA-COMP:10747"/>
        <dbReference type="Rhea" id="RHEA-COMP:10748"/>
        <dbReference type="ChEBI" id="CHEBI:83833"/>
        <dbReference type="ChEBI" id="CHEBI:83834"/>
        <dbReference type="EC" id="5.2.1.8"/>
    </reaction>
</comment>
<evidence type="ECO:0000256" key="13">
    <source>
        <dbReference type="RuleBase" id="RU003914"/>
    </source>
</evidence>
<protein>
    <recommendedName>
        <fullName evidence="4 11">Trigger factor</fullName>
        <shortName evidence="11">TF</shortName>
        <ecNumber evidence="3 11">5.2.1.8</ecNumber>
    </recommendedName>
    <alternativeName>
        <fullName evidence="10 11">PPIase</fullName>
    </alternativeName>
</protein>
<dbReference type="GO" id="GO:0043335">
    <property type="term" value="P:protein unfolding"/>
    <property type="evidence" value="ECO:0007669"/>
    <property type="project" value="TreeGrafter"/>
</dbReference>
<keyword evidence="16" id="KW-1185">Reference proteome</keyword>
<reference evidence="15" key="1">
    <citation type="submission" date="2019-01" db="EMBL/GenBank/DDBJ databases">
        <title>Genomic signatures and co-occurrence patterns of the ultra-small Saccharimodia (Patescibacteria phylum) suggest a symbiotic lifestyle.</title>
        <authorList>
            <person name="Lemos L."/>
            <person name="Medeiros J."/>
            <person name="Andreote F."/>
            <person name="Fernandes G."/>
            <person name="Varani A."/>
            <person name="Oliveira G."/>
            <person name="Pylro V."/>
        </authorList>
    </citation>
    <scope>NUCLEOTIDE SEQUENCE [LARGE SCALE GENOMIC DNA]</scope>
    <source>
        <strain evidence="15">AMD01</strain>
    </source>
</reference>
<evidence type="ECO:0000256" key="4">
    <source>
        <dbReference type="ARBA" id="ARBA00016902"/>
    </source>
</evidence>
<dbReference type="InterPro" id="IPR037041">
    <property type="entry name" value="Trigger_fac_C_sf"/>
</dbReference>
<dbReference type="PROSITE" id="PS50059">
    <property type="entry name" value="FKBP_PPIASE"/>
    <property type="match status" value="1"/>
</dbReference>
<evidence type="ECO:0000313" key="16">
    <source>
        <dbReference type="Proteomes" id="UP000289269"/>
    </source>
</evidence>
<comment type="domain">
    <text evidence="11">Consists of 3 domains; the N-terminus binds the ribosome, the middle domain has PPIase activity, while the C-terminus has intrinsic chaperone activity on its own.</text>
</comment>
<dbReference type="GO" id="GO:0051083">
    <property type="term" value="P:'de novo' cotranslational protein folding"/>
    <property type="evidence" value="ECO:0007669"/>
    <property type="project" value="TreeGrafter"/>
</dbReference>
<comment type="similarity">
    <text evidence="2 11 13">Belongs to the FKBP-type PPIase family. Tig subfamily.</text>
</comment>
<dbReference type="EMBL" id="SCKW01000029">
    <property type="protein sequence ID" value="RWZ78138.1"/>
    <property type="molecule type" value="Genomic_DNA"/>
</dbReference>
<evidence type="ECO:0000256" key="8">
    <source>
        <dbReference type="ARBA" id="ARBA00023235"/>
    </source>
</evidence>
<evidence type="ECO:0000259" key="14">
    <source>
        <dbReference type="PROSITE" id="PS50059"/>
    </source>
</evidence>
<evidence type="ECO:0000256" key="3">
    <source>
        <dbReference type="ARBA" id="ARBA00013194"/>
    </source>
</evidence>
<dbReference type="FunFam" id="3.10.50.40:FF:000001">
    <property type="entry name" value="Trigger factor"/>
    <property type="match status" value="1"/>
</dbReference>
<dbReference type="AlphaFoldDB" id="A0A4Q0AHT1"/>
<dbReference type="GO" id="GO:0003755">
    <property type="term" value="F:peptidyl-prolyl cis-trans isomerase activity"/>
    <property type="evidence" value="ECO:0007669"/>
    <property type="project" value="UniProtKB-UniRule"/>
</dbReference>
<dbReference type="GO" id="GO:0015031">
    <property type="term" value="P:protein transport"/>
    <property type="evidence" value="ECO:0007669"/>
    <property type="project" value="UniProtKB-UniRule"/>
</dbReference>
<evidence type="ECO:0000256" key="5">
    <source>
        <dbReference type="ARBA" id="ARBA00022618"/>
    </source>
</evidence>
<dbReference type="InterPro" id="IPR008880">
    <property type="entry name" value="Trigger_fac_C"/>
</dbReference>
<dbReference type="SUPFAM" id="SSF109998">
    <property type="entry name" value="Triger factor/SurA peptide-binding domain-like"/>
    <property type="match status" value="1"/>
</dbReference>
<dbReference type="Pfam" id="PF05698">
    <property type="entry name" value="Trigger_C"/>
    <property type="match status" value="1"/>
</dbReference>
<dbReference type="GO" id="GO:0044183">
    <property type="term" value="F:protein folding chaperone"/>
    <property type="evidence" value="ECO:0007669"/>
    <property type="project" value="TreeGrafter"/>
</dbReference>
<dbReference type="SUPFAM" id="SSF102735">
    <property type="entry name" value="Trigger factor ribosome-binding domain"/>
    <property type="match status" value="1"/>
</dbReference>
<keyword evidence="8 11" id="KW-0413">Isomerase</keyword>